<protein>
    <submittedName>
        <fullName evidence="2">DUF2254 domain-containing protein</fullName>
    </submittedName>
</protein>
<sequence length="412" mass="44253">MISKWLWTLRSVLRELWVRVAAFALLAILTAAMAPLLAPLIPQGWAEAFGGGAVSAVLQILASSMLAVTTFSLSIAANAFTAAENSATPRSTALLQKDTTTQTTLATFLGAFVYSVVGIVGLNAGYYSAGARVVLFGATVLVLMIVVVALLRWMGYLPDFGRMDNTLDRVEEAAHDALATRLDKPWMGGHPYKGDVPAGAVPVRATETGYVQHVDMGALNEAATERGCQIYLSLLPGDFVYNGAPMLYCLGEIGEADVLRGAITIRRTRTFDQDPRYGMIVMAEIGSRALSPGVNDPGTAIAVINRELAVLARWRSREGPDVHFDAVHVPSSEPRDLVESAFRPIIRDGASNAEVQLHVMDALDALNKIAPDVFGEVAKDLLNEIMERTSEGVGLSTRDRDDLAKRRAATGI</sequence>
<keyword evidence="1" id="KW-0472">Membrane</keyword>
<keyword evidence="3" id="KW-1185">Reference proteome</keyword>
<dbReference type="Proteomes" id="UP000825009">
    <property type="component" value="Chromosome"/>
</dbReference>
<keyword evidence="1" id="KW-1133">Transmembrane helix</keyword>
<evidence type="ECO:0000313" key="2">
    <source>
        <dbReference type="EMBL" id="QXT38392.1"/>
    </source>
</evidence>
<dbReference type="AlphaFoldDB" id="A0A8F6YBP5"/>
<proteinExistence type="predicted"/>
<feature type="transmembrane region" description="Helical" evidence="1">
    <location>
        <begin position="133"/>
        <end position="153"/>
    </location>
</feature>
<dbReference type="EMBL" id="CP079194">
    <property type="protein sequence ID" value="QXT38392.1"/>
    <property type="molecule type" value="Genomic_DNA"/>
</dbReference>
<feature type="transmembrane region" description="Helical" evidence="1">
    <location>
        <begin position="104"/>
        <end position="127"/>
    </location>
</feature>
<name>A0A8F6YBP5_9RHOB</name>
<reference evidence="2 3" key="1">
    <citation type="submission" date="2021-07" db="EMBL/GenBank/DDBJ databases">
        <title>A novel Jannaschia species isolated from marine dinoflagellate Ceratoperidinium margalefii.</title>
        <authorList>
            <person name="Jiang Y."/>
            <person name="Li Z."/>
        </authorList>
    </citation>
    <scope>NUCLEOTIDE SEQUENCE [LARGE SCALE GENOMIC DNA]</scope>
    <source>
        <strain evidence="2 3">J12C1-MA-4</strain>
    </source>
</reference>
<organism evidence="2 3">
    <name type="scientific">Gymnodinialimonas ceratoperidinii</name>
    <dbReference type="NCBI Taxonomy" id="2856823"/>
    <lineage>
        <taxon>Bacteria</taxon>
        <taxon>Pseudomonadati</taxon>
        <taxon>Pseudomonadota</taxon>
        <taxon>Alphaproteobacteria</taxon>
        <taxon>Rhodobacterales</taxon>
        <taxon>Paracoccaceae</taxon>
        <taxon>Gymnodinialimonas</taxon>
    </lineage>
</organism>
<dbReference type="RefSeq" id="WP_219000588.1">
    <property type="nucleotide sequence ID" value="NZ_CP079194.1"/>
</dbReference>
<evidence type="ECO:0000256" key="1">
    <source>
        <dbReference type="SAM" id="Phobius"/>
    </source>
</evidence>
<accession>A0A8F6YBP5</accession>
<dbReference type="InterPro" id="IPR018723">
    <property type="entry name" value="DUF2254_membrane"/>
</dbReference>
<dbReference type="KEGG" id="gce:KYE46_10575"/>
<gene>
    <name evidence="2" type="ORF">KYE46_10575</name>
</gene>
<dbReference type="Pfam" id="PF10011">
    <property type="entry name" value="DUF2254"/>
    <property type="match status" value="1"/>
</dbReference>
<evidence type="ECO:0000313" key="3">
    <source>
        <dbReference type="Proteomes" id="UP000825009"/>
    </source>
</evidence>
<feature type="transmembrane region" description="Helical" evidence="1">
    <location>
        <begin position="20"/>
        <end position="41"/>
    </location>
</feature>
<keyword evidence="1" id="KW-0812">Transmembrane</keyword>